<dbReference type="AlphaFoldDB" id="A0A3M8SXG2"/>
<keyword evidence="2" id="KW-0378">Hydrolase</keyword>
<dbReference type="GO" id="GO:0016787">
    <property type="term" value="F:hydrolase activity"/>
    <property type="evidence" value="ECO:0007669"/>
    <property type="project" value="UniProtKB-KW"/>
</dbReference>
<dbReference type="InterPro" id="IPR050583">
    <property type="entry name" value="Mycobacterial_A85_antigen"/>
</dbReference>
<dbReference type="EMBL" id="RIBS01000002">
    <property type="protein sequence ID" value="RNF85493.1"/>
    <property type="molecule type" value="Genomic_DNA"/>
</dbReference>
<dbReference type="OrthoDB" id="9784036at2"/>
<dbReference type="PANTHER" id="PTHR48098:SF6">
    <property type="entry name" value="FERRI-BACILLIBACTIN ESTERASE BESA"/>
    <property type="match status" value="1"/>
</dbReference>
<proteinExistence type="predicted"/>
<dbReference type="Pfam" id="PF00756">
    <property type="entry name" value="Esterase"/>
    <property type="match status" value="1"/>
</dbReference>
<dbReference type="PANTHER" id="PTHR48098">
    <property type="entry name" value="ENTEROCHELIN ESTERASE-RELATED"/>
    <property type="match status" value="1"/>
</dbReference>
<evidence type="ECO:0000313" key="3">
    <source>
        <dbReference type="Proteomes" id="UP000267049"/>
    </source>
</evidence>
<protein>
    <submittedName>
        <fullName evidence="2">Alpha/beta hydrolase</fullName>
    </submittedName>
</protein>
<dbReference type="SUPFAM" id="SSF53474">
    <property type="entry name" value="alpha/beta-Hydrolases"/>
    <property type="match status" value="1"/>
</dbReference>
<comment type="caution">
    <text evidence="2">The sequence shown here is derived from an EMBL/GenBank/DDBJ whole genome shotgun (WGS) entry which is preliminary data.</text>
</comment>
<organism evidence="2 3">
    <name type="scientific">Montanilutibacter psychrotolerans</name>
    <dbReference type="NCBI Taxonomy" id="1327343"/>
    <lineage>
        <taxon>Bacteria</taxon>
        <taxon>Pseudomonadati</taxon>
        <taxon>Pseudomonadota</taxon>
        <taxon>Gammaproteobacteria</taxon>
        <taxon>Lysobacterales</taxon>
        <taxon>Lysobacteraceae</taxon>
        <taxon>Montanilutibacter</taxon>
    </lineage>
</organism>
<evidence type="ECO:0000256" key="1">
    <source>
        <dbReference type="SAM" id="MobiDB-lite"/>
    </source>
</evidence>
<reference evidence="2 3" key="1">
    <citation type="submission" date="2018-11" db="EMBL/GenBank/DDBJ databases">
        <title>Lysobacter cryohumiis sp. nov., isolated from soil in the Tianshan Mountains, Xinjiang, China.</title>
        <authorList>
            <person name="Luo Y."/>
            <person name="Sheng H."/>
        </authorList>
    </citation>
    <scope>NUCLEOTIDE SEQUENCE [LARGE SCALE GENOMIC DNA]</scope>
    <source>
        <strain evidence="2 3">ZS60</strain>
    </source>
</reference>
<accession>A0A3M8SXG2</accession>
<sequence>MAASPHAASSAVTASPGTQSVAQVPGETAPDATPARTLLAQTFTIESTVLGETRRINVYTPPGYEAADTRYPVLYMPDGGVEEDFPHVSATLEAGILAGQMRPVLLVGIENTERRRDMTGPTHVAEDRTIAPRVGGSAAFRAFIRDELMPEADRRLRGDGQTAIIGESLAGLFIVETFFTEPTLFDGYIALSPSLWWNNKALLRAAPAWLQAHPRLENRLLLTSANEPGIEAETAALAKALAEHAPQGVDWSHEPRPDLRHDTIYRSASPGLLRKLFAPEAASSAAPRAR</sequence>
<feature type="region of interest" description="Disordered" evidence="1">
    <location>
        <begin position="1"/>
        <end position="31"/>
    </location>
</feature>
<feature type="compositionally biased region" description="Polar residues" evidence="1">
    <location>
        <begin position="10"/>
        <end position="22"/>
    </location>
</feature>
<keyword evidence="3" id="KW-1185">Reference proteome</keyword>
<evidence type="ECO:0000313" key="2">
    <source>
        <dbReference type="EMBL" id="RNF85493.1"/>
    </source>
</evidence>
<dbReference type="InterPro" id="IPR000801">
    <property type="entry name" value="Esterase-like"/>
</dbReference>
<name>A0A3M8SXG2_9GAMM</name>
<gene>
    <name evidence="2" type="ORF">EER27_05740</name>
</gene>
<dbReference type="Gene3D" id="3.40.50.1820">
    <property type="entry name" value="alpha/beta hydrolase"/>
    <property type="match status" value="1"/>
</dbReference>
<dbReference type="Proteomes" id="UP000267049">
    <property type="component" value="Unassembled WGS sequence"/>
</dbReference>
<dbReference type="InterPro" id="IPR029058">
    <property type="entry name" value="AB_hydrolase_fold"/>
</dbReference>